<evidence type="ECO:0000313" key="2">
    <source>
        <dbReference type="Proteomes" id="UP000796880"/>
    </source>
</evidence>
<protein>
    <submittedName>
        <fullName evidence="1">Uncharacterized protein</fullName>
    </submittedName>
</protein>
<dbReference type="AlphaFoldDB" id="A0A8K0MS35"/>
<name>A0A8K0MS35_9ROSA</name>
<dbReference type="Proteomes" id="UP000796880">
    <property type="component" value="Unassembled WGS sequence"/>
</dbReference>
<organism evidence="1 2">
    <name type="scientific">Rhamnella rubrinervis</name>
    <dbReference type="NCBI Taxonomy" id="2594499"/>
    <lineage>
        <taxon>Eukaryota</taxon>
        <taxon>Viridiplantae</taxon>
        <taxon>Streptophyta</taxon>
        <taxon>Embryophyta</taxon>
        <taxon>Tracheophyta</taxon>
        <taxon>Spermatophyta</taxon>
        <taxon>Magnoliopsida</taxon>
        <taxon>eudicotyledons</taxon>
        <taxon>Gunneridae</taxon>
        <taxon>Pentapetalae</taxon>
        <taxon>rosids</taxon>
        <taxon>fabids</taxon>
        <taxon>Rosales</taxon>
        <taxon>Rhamnaceae</taxon>
        <taxon>rhamnoid group</taxon>
        <taxon>Rhamneae</taxon>
        <taxon>Rhamnella</taxon>
    </lineage>
</organism>
<gene>
    <name evidence="1" type="ORF">FNV43_RR00515</name>
</gene>
<accession>A0A8K0MS35</accession>
<reference evidence="1" key="1">
    <citation type="submission" date="2020-03" db="EMBL/GenBank/DDBJ databases">
        <title>A high-quality chromosome-level genome assembly of a woody plant with both climbing and erect habits, Rhamnella rubrinervis.</title>
        <authorList>
            <person name="Lu Z."/>
            <person name="Yang Y."/>
            <person name="Zhu X."/>
            <person name="Sun Y."/>
        </authorList>
    </citation>
    <scope>NUCLEOTIDE SEQUENCE</scope>
    <source>
        <strain evidence="1">BYM</strain>
        <tissue evidence="1">Leaf</tissue>
    </source>
</reference>
<evidence type="ECO:0000313" key="1">
    <source>
        <dbReference type="EMBL" id="KAF3455873.1"/>
    </source>
</evidence>
<dbReference type="EMBL" id="VOIH02000001">
    <property type="protein sequence ID" value="KAF3455873.1"/>
    <property type="molecule type" value="Genomic_DNA"/>
</dbReference>
<proteinExistence type="predicted"/>
<comment type="caution">
    <text evidence="1">The sequence shown here is derived from an EMBL/GenBank/DDBJ whole genome shotgun (WGS) entry which is preliminary data.</text>
</comment>
<sequence>MLMLAVQESFEKFQGNHGSWSEYDRIDHDSRNHLVESERKAFHFIDVNGEDPDVDTCGICGDGGDLILSSIPEWEWHV</sequence>
<keyword evidence="2" id="KW-1185">Reference proteome</keyword>